<evidence type="ECO:0000259" key="2">
    <source>
        <dbReference type="Pfam" id="PF10119"/>
    </source>
</evidence>
<dbReference type="Pfam" id="PF10119">
    <property type="entry name" value="MethyTransf_Reg"/>
    <property type="match status" value="1"/>
</dbReference>
<dbReference type="EMBL" id="CP012333">
    <property type="protein sequence ID" value="AKU99744.1"/>
    <property type="molecule type" value="Genomic_DNA"/>
</dbReference>
<dbReference type="GO" id="GO:0008168">
    <property type="term" value="F:methyltransferase activity"/>
    <property type="evidence" value="ECO:0007669"/>
    <property type="project" value="UniProtKB-KW"/>
</dbReference>
<dbReference type="PANTHER" id="PTHR43667">
    <property type="entry name" value="CYCLOPROPANE-FATTY-ACYL-PHOSPHOLIPID SYNTHASE"/>
    <property type="match status" value="1"/>
</dbReference>
<dbReference type="InterPro" id="IPR013217">
    <property type="entry name" value="Methyltransf_12"/>
</dbReference>
<dbReference type="InterPro" id="IPR050723">
    <property type="entry name" value="CFA/CMAS"/>
</dbReference>
<sequence>MSTEYVDDVPYVRHFIADLAPARLRLIAALEGVAPPPAEDFDYCELGCAHGDTLAALAAANPEGRFLGIDLSAAHVASAKKLARDGALENVGFLERDFEALLDDDIGEFDYVVAHGVLSWVSADKRKALIEFAHRKLKPGGLLFVSYNAMPGWAAVEPLRQLLLFPSGAGGSSLDRARSGLAFAQSMLDAKAEYFAKNPSAVEMLETMTKAGLPYVVHEYLHEHWVPMYFARVAWEMAASGLAYVGSQPAHQAFRELALPATLEKSLASITDRISFESLKDFAINEFFRRDVFVRGDAVRSAAATEAYFEATSWGTTAHSLPEGRTVKLPHRTASLEAPIYQAVFDVVSSDASTLASLVRNPALAGFSPADSRDALLRLAATDQVLPMVRATRASPPNEAGRFAVPLPYNQMMLRRLSTNMPVIMASVPCGTAFPITPLEALAIRVITEVGEADREEWIRSFVGGRVLRLRVGERLVEDRDEQRRAIGEAVTHVRRHQLTKLLELGILAPAE</sequence>
<accession>A0A0K1Q2Z5</accession>
<dbReference type="KEGG" id="llu:AKJ09_06408"/>
<dbReference type="CDD" id="cd02440">
    <property type="entry name" value="AdoMet_MTases"/>
    <property type="match status" value="1"/>
</dbReference>
<dbReference type="PANTHER" id="PTHR43667:SF2">
    <property type="entry name" value="FATTY ACID C-METHYL TRANSFERASE"/>
    <property type="match status" value="1"/>
</dbReference>
<protein>
    <submittedName>
        <fullName evidence="3">Methyltransferase</fullName>
    </submittedName>
</protein>
<dbReference type="Pfam" id="PF08242">
    <property type="entry name" value="Methyltransf_12"/>
    <property type="match status" value="1"/>
</dbReference>
<dbReference type="GO" id="GO:0032259">
    <property type="term" value="P:methylation"/>
    <property type="evidence" value="ECO:0007669"/>
    <property type="project" value="UniProtKB-KW"/>
</dbReference>
<dbReference type="Gene3D" id="3.40.50.150">
    <property type="entry name" value="Vaccinia Virus protein VP39"/>
    <property type="match status" value="1"/>
</dbReference>
<dbReference type="OrthoDB" id="5449367at2"/>
<proteinExistence type="predicted"/>
<organism evidence="3 4">
    <name type="scientific">Labilithrix luteola</name>
    <dbReference type="NCBI Taxonomy" id="1391654"/>
    <lineage>
        <taxon>Bacteria</taxon>
        <taxon>Pseudomonadati</taxon>
        <taxon>Myxococcota</taxon>
        <taxon>Polyangia</taxon>
        <taxon>Polyangiales</taxon>
        <taxon>Labilitrichaceae</taxon>
        <taxon>Labilithrix</taxon>
    </lineage>
</organism>
<evidence type="ECO:0000259" key="1">
    <source>
        <dbReference type="Pfam" id="PF08242"/>
    </source>
</evidence>
<feature type="domain" description="Methyltransferase type 12" evidence="1">
    <location>
        <begin position="45"/>
        <end position="143"/>
    </location>
</feature>
<dbReference type="Proteomes" id="UP000064967">
    <property type="component" value="Chromosome"/>
</dbReference>
<evidence type="ECO:0000313" key="4">
    <source>
        <dbReference type="Proteomes" id="UP000064967"/>
    </source>
</evidence>
<reference evidence="3 4" key="1">
    <citation type="submission" date="2015-08" db="EMBL/GenBank/DDBJ databases">
        <authorList>
            <person name="Babu N.S."/>
            <person name="Beckwith C.J."/>
            <person name="Beseler K.G."/>
            <person name="Brison A."/>
            <person name="Carone J.V."/>
            <person name="Caskin T.P."/>
            <person name="Diamond M."/>
            <person name="Durham M.E."/>
            <person name="Foxe J.M."/>
            <person name="Go M."/>
            <person name="Henderson B.A."/>
            <person name="Jones I.B."/>
            <person name="McGettigan J.A."/>
            <person name="Micheletti S.J."/>
            <person name="Nasrallah M.E."/>
            <person name="Ortiz D."/>
            <person name="Piller C.R."/>
            <person name="Privatt S.R."/>
            <person name="Schneider S.L."/>
            <person name="Sharp S."/>
            <person name="Smith T.C."/>
            <person name="Stanton J.D."/>
            <person name="Ullery H.E."/>
            <person name="Wilson R.J."/>
            <person name="Serrano M.G."/>
            <person name="Buck G."/>
            <person name="Lee V."/>
            <person name="Wang Y."/>
            <person name="Carvalho R."/>
            <person name="Voegtly L."/>
            <person name="Shi R."/>
            <person name="Duckworth R."/>
            <person name="Johnson A."/>
            <person name="Loviza R."/>
            <person name="Walstead R."/>
            <person name="Shah Z."/>
            <person name="Kiflezghi M."/>
            <person name="Wade K."/>
            <person name="Ball S.L."/>
            <person name="Bradley K.W."/>
            <person name="Asai D.J."/>
            <person name="Bowman C.A."/>
            <person name="Russell D.A."/>
            <person name="Pope W.H."/>
            <person name="Jacobs-Sera D."/>
            <person name="Hendrix R.W."/>
            <person name="Hatfull G.F."/>
        </authorList>
    </citation>
    <scope>NUCLEOTIDE SEQUENCE [LARGE SCALE GENOMIC DNA]</scope>
    <source>
        <strain evidence="3 4">DSM 27648</strain>
    </source>
</reference>
<keyword evidence="3" id="KW-0489">Methyltransferase</keyword>
<dbReference type="RefSeq" id="WP_146651148.1">
    <property type="nucleotide sequence ID" value="NZ_CP012333.1"/>
</dbReference>
<dbReference type="PATRIC" id="fig|1391654.3.peg.6497"/>
<evidence type="ECO:0000313" key="3">
    <source>
        <dbReference type="EMBL" id="AKU99744.1"/>
    </source>
</evidence>
<name>A0A0K1Q2Z5_9BACT</name>
<keyword evidence="4" id="KW-1185">Reference proteome</keyword>
<dbReference type="AlphaFoldDB" id="A0A0K1Q2Z5"/>
<feature type="domain" description="Methyltransferase regulatory" evidence="2">
    <location>
        <begin position="215"/>
        <end position="295"/>
    </location>
</feature>
<dbReference type="SUPFAM" id="SSF53335">
    <property type="entry name" value="S-adenosyl-L-methionine-dependent methyltransferases"/>
    <property type="match status" value="1"/>
</dbReference>
<dbReference type="InterPro" id="IPR029063">
    <property type="entry name" value="SAM-dependent_MTases_sf"/>
</dbReference>
<keyword evidence="3" id="KW-0808">Transferase</keyword>
<dbReference type="InterPro" id="IPR018773">
    <property type="entry name" value="MeTrfase_reg_dom_prd"/>
</dbReference>
<gene>
    <name evidence="3" type="ORF">AKJ09_06408</name>
</gene>